<reference evidence="1 2" key="1">
    <citation type="submission" date="2014-01" db="EMBL/GenBank/DDBJ databases">
        <title>Genome sequence and analysis of Xanthomonas arboricola pv. pruni.</title>
        <authorList>
            <person name="Fujikawa T."/>
            <person name="Nakazono-Nagaoka E."/>
        </authorList>
    </citation>
    <scope>NUCLEOTIDE SEQUENCE [LARGE SCALE GENOMIC DNA]</scope>
    <source>
        <strain evidence="2">MAFF 301420</strain>
    </source>
</reference>
<comment type="caution">
    <text evidence="1">The sequence shown here is derived from an EMBL/GenBank/DDBJ whole genome shotgun (WGS) entry which is preliminary data.</text>
</comment>
<name>W4SFK2_9XANT</name>
<organism evidence="1 2">
    <name type="scientific">Xanthomonas arboricola pv. pruni MAFF 301420</name>
    <dbReference type="NCBI Taxonomy" id="1418095"/>
    <lineage>
        <taxon>Bacteria</taxon>
        <taxon>Pseudomonadati</taxon>
        <taxon>Pseudomonadota</taxon>
        <taxon>Gammaproteobacteria</taxon>
        <taxon>Lysobacterales</taxon>
        <taxon>Lysobacteraceae</taxon>
        <taxon>Xanthomonas</taxon>
    </lineage>
</organism>
<dbReference type="Proteomes" id="UP000019084">
    <property type="component" value="Unassembled WGS sequence"/>
</dbReference>
<dbReference type="EMBL" id="BAVC01000134">
    <property type="protein sequence ID" value="GAE55172.1"/>
    <property type="molecule type" value="Genomic_DNA"/>
</dbReference>
<evidence type="ECO:0000313" key="1">
    <source>
        <dbReference type="EMBL" id="GAE55172.1"/>
    </source>
</evidence>
<evidence type="ECO:0008006" key="3">
    <source>
        <dbReference type="Google" id="ProtNLM"/>
    </source>
</evidence>
<protein>
    <recommendedName>
        <fullName evidence="3">ParB/Sulfiredoxin domain-containing protein</fullName>
    </recommendedName>
</protein>
<proteinExistence type="predicted"/>
<evidence type="ECO:0000313" key="2">
    <source>
        <dbReference type="Proteomes" id="UP000019084"/>
    </source>
</evidence>
<sequence length="146" mass="16563">MSTNNREWERGPPIRSWAGEHFNHEDREIYDVELAVSLINRKPDDFQFIVLPIDRIRAQVEGRGSVDLQYAAALTNEDAVRPVLLGRYADGSARLLDGYHRATRLLRTNVPHVGAWLLTVEQTKAIRVYVPIAHLPANARVNPTSQ</sequence>
<accession>W4SFK2</accession>
<gene>
    <name evidence="1" type="ORF">XPR_1807</name>
</gene>
<dbReference type="AlphaFoldDB" id="W4SFK2"/>